<dbReference type="InterPro" id="IPR049149">
    <property type="entry name" value="TetR/AcrR_C"/>
</dbReference>
<dbReference type="Pfam" id="PF00440">
    <property type="entry name" value="TetR_N"/>
    <property type="match status" value="1"/>
</dbReference>
<gene>
    <name evidence="4" type="ORF">LY60_03220</name>
</gene>
<organism evidence="4 5">
    <name type="scientific">Sedimentibacter saalensis</name>
    <dbReference type="NCBI Taxonomy" id="130788"/>
    <lineage>
        <taxon>Bacteria</taxon>
        <taxon>Bacillati</taxon>
        <taxon>Bacillota</taxon>
        <taxon>Tissierellia</taxon>
        <taxon>Sedimentibacter</taxon>
    </lineage>
</organism>
<proteinExistence type="predicted"/>
<evidence type="ECO:0000256" key="1">
    <source>
        <dbReference type="ARBA" id="ARBA00023125"/>
    </source>
</evidence>
<dbReference type="PANTHER" id="PTHR43479:SF11">
    <property type="entry name" value="ACREF_ENVCD OPERON REPRESSOR-RELATED"/>
    <property type="match status" value="1"/>
</dbReference>
<evidence type="ECO:0000256" key="2">
    <source>
        <dbReference type="PROSITE-ProRule" id="PRU00335"/>
    </source>
</evidence>
<dbReference type="InterPro" id="IPR050624">
    <property type="entry name" value="HTH-type_Tx_Regulator"/>
</dbReference>
<keyword evidence="5" id="KW-1185">Reference proteome</keyword>
<dbReference type="RefSeq" id="WP_145086045.1">
    <property type="nucleotide sequence ID" value="NZ_VLKH01000012.1"/>
</dbReference>
<evidence type="ECO:0000313" key="5">
    <source>
        <dbReference type="Proteomes" id="UP000315343"/>
    </source>
</evidence>
<dbReference type="InterPro" id="IPR001647">
    <property type="entry name" value="HTH_TetR"/>
</dbReference>
<name>A0A562J3J9_9FIRM</name>
<dbReference type="SUPFAM" id="SSF48498">
    <property type="entry name" value="Tetracyclin repressor-like, C-terminal domain"/>
    <property type="match status" value="1"/>
</dbReference>
<dbReference type="EMBL" id="VLKH01000012">
    <property type="protein sequence ID" value="TWH77712.1"/>
    <property type="molecule type" value="Genomic_DNA"/>
</dbReference>
<reference evidence="4 5" key="1">
    <citation type="submission" date="2019-07" db="EMBL/GenBank/DDBJ databases">
        <title>Genomic Encyclopedia of Type Strains, Phase I: the one thousand microbial genomes (KMG-I) project.</title>
        <authorList>
            <person name="Kyrpides N."/>
        </authorList>
    </citation>
    <scope>NUCLEOTIDE SEQUENCE [LARGE SCALE GENOMIC DNA]</scope>
    <source>
        <strain evidence="4 5">DSM 13558</strain>
    </source>
</reference>
<dbReference type="PANTHER" id="PTHR43479">
    <property type="entry name" value="ACREF/ENVCD OPERON REPRESSOR-RELATED"/>
    <property type="match status" value="1"/>
</dbReference>
<feature type="DNA-binding region" description="H-T-H motif" evidence="2">
    <location>
        <begin position="32"/>
        <end position="51"/>
    </location>
</feature>
<dbReference type="Proteomes" id="UP000315343">
    <property type="component" value="Unassembled WGS sequence"/>
</dbReference>
<sequence length="209" mass="23706">MARPADNYPIKRKELLTIAEGIFLEKGYEQASIDDILKASGFSKGAFYHYFRSKEEVLVASIEALLDDACDFLKPTVDDPCLGAMDKFKKFMEQKSKFQTEKLEYAALLGKLIQSDVYQQKYVIAASQKMVPLFAKIIKQGVEEGVFHVLYPYETADILIRVIVGVPGSPAYDKYMNDDERRRRYLLSLRGVIAGTLGINSNEFSVYDE</sequence>
<keyword evidence="1 2" id="KW-0238">DNA-binding</keyword>
<dbReference type="PROSITE" id="PS50977">
    <property type="entry name" value="HTH_TETR_2"/>
    <property type="match status" value="1"/>
</dbReference>
<dbReference type="Pfam" id="PF21303">
    <property type="entry name" value="TetR_C_39"/>
    <property type="match status" value="1"/>
</dbReference>
<dbReference type="PRINTS" id="PR00455">
    <property type="entry name" value="HTHTETR"/>
</dbReference>
<dbReference type="SUPFAM" id="SSF46689">
    <property type="entry name" value="Homeodomain-like"/>
    <property type="match status" value="1"/>
</dbReference>
<comment type="caution">
    <text evidence="4">The sequence shown here is derived from an EMBL/GenBank/DDBJ whole genome shotgun (WGS) entry which is preliminary data.</text>
</comment>
<dbReference type="AlphaFoldDB" id="A0A562J3J9"/>
<protein>
    <submittedName>
        <fullName evidence="4">TetR family transcriptional regulator</fullName>
    </submittedName>
</protein>
<evidence type="ECO:0000259" key="3">
    <source>
        <dbReference type="PROSITE" id="PS50977"/>
    </source>
</evidence>
<dbReference type="OrthoDB" id="9785164at2"/>
<accession>A0A562J3J9</accession>
<dbReference type="Gene3D" id="1.10.357.10">
    <property type="entry name" value="Tetracycline Repressor, domain 2"/>
    <property type="match status" value="1"/>
</dbReference>
<feature type="domain" description="HTH tetR-type" evidence="3">
    <location>
        <begin position="9"/>
        <end position="69"/>
    </location>
</feature>
<dbReference type="InterPro" id="IPR009057">
    <property type="entry name" value="Homeodomain-like_sf"/>
</dbReference>
<evidence type="ECO:0000313" key="4">
    <source>
        <dbReference type="EMBL" id="TWH77712.1"/>
    </source>
</evidence>
<dbReference type="InterPro" id="IPR036271">
    <property type="entry name" value="Tet_transcr_reg_TetR-rel_C_sf"/>
</dbReference>
<dbReference type="GO" id="GO:0003677">
    <property type="term" value="F:DNA binding"/>
    <property type="evidence" value="ECO:0007669"/>
    <property type="project" value="UniProtKB-UniRule"/>
</dbReference>